<comment type="caution">
    <text evidence="7">The sequence shown here is derived from an EMBL/GenBank/DDBJ whole genome shotgun (WGS) entry which is preliminary data.</text>
</comment>
<keyword evidence="6" id="KW-1003">Cell membrane</keyword>
<evidence type="ECO:0000256" key="5">
    <source>
        <dbReference type="ARBA" id="ARBA00023136"/>
    </source>
</evidence>
<evidence type="ECO:0000256" key="3">
    <source>
        <dbReference type="ARBA" id="ARBA00022692"/>
    </source>
</evidence>
<organism evidence="7 8">
    <name type="scientific">Corynebacterium auriscanis</name>
    <dbReference type="NCBI Taxonomy" id="99807"/>
    <lineage>
        <taxon>Bacteria</taxon>
        <taxon>Bacillati</taxon>
        <taxon>Actinomycetota</taxon>
        <taxon>Actinomycetes</taxon>
        <taxon>Mycobacteriales</taxon>
        <taxon>Corynebacteriaceae</taxon>
        <taxon>Corynebacterium</taxon>
    </lineage>
</organism>
<gene>
    <name evidence="7" type="ORF">MA47_10645</name>
</gene>
<evidence type="ECO:0000313" key="7">
    <source>
        <dbReference type="EMBL" id="KGM18038.1"/>
    </source>
</evidence>
<evidence type="ECO:0000256" key="1">
    <source>
        <dbReference type="ARBA" id="ARBA00004141"/>
    </source>
</evidence>
<feature type="transmembrane region" description="Helical" evidence="6">
    <location>
        <begin position="256"/>
        <end position="274"/>
    </location>
</feature>
<keyword evidence="3 6" id="KW-0812">Transmembrane</keyword>
<evidence type="ECO:0000256" key="4">
    <source>
        <dbReference type="ARBA" id="ARBA00022989"/>
    </source>
</evidence>
<keyword evidence="4 6" id="KW-1133">Transmembrane helix</keyword>
<name>A0A0A2DFU8_9CORY</name>
<comment type="similarity">
    <text evidence="2 6">Belongs to the 4-toluene sulfonate uptake permease (TSUP) (TC 2.A.102) family.</text>
</comment>
<keyword evidence="5 6" id="KW-0472">Membrane</keyword>
<evidence type="ECO:0000256" key="6">
    <source>
        <dbReference type="RuleBase" id="RU363041"/>
    </source>
</evidence>
<dbReference type="PANTHER" id="PTHR43701">
    <property type="entry name" value="MEMBRANE TRANSPORTER PROTEIN MJ0441-RELATED"/>
    <property type="match status" value="1"/>
</dbReference>
<comment type="subcellular location">
    <subcellularLocation>
        <location evidence="6">Cell membrane</location>
        <topology evidence="6">Multi-pass membrane protein</topology>
    </subcellularLocation>
    <subcellularLocation>
        <location evidence="1">Membrane</location>
        <topology evidence="1">Multi-pass membrane protein</topology>
    </subcellularLocation>
</comment>
<protein>
    <recommendedName>
        <fullName evidence="6">Probable membrane transporter protein</fullName>
    </recommendedName>
</protein>
<feature type="transmembrane region" description="Helical" evidence="6">
    <location>
        <begin position="161"/>
        <end position="188"/>
    </location>
</feature>
<dbReference type="RefSeq" id="WP_035116189.1">
    <property type="nucleotide sequence ID" value="NZ_CP047046.1"/>
</dbReference>
<reference evidence="7 8" key="1">
    <citation type="submission" date="2014-10" db="EMBL/GenBank/DDBJ databases">
        <title>Whole Genome sequence of Corynebacterium auriscanis strain CIP 106629.</title>
        <authorList>
            <person name="Hassan S.S."/>
            <person name="Jamal S.B."/>
            <person name="Tiwari S."/>
            <person name="Oliveira L.D.C."/>
            <person name="Souza F."/>
            <person name="Mariano D.C."/>
            <person name="Almeida S."/>
            <person name="Dorella F."/>
            <person name="Pereira F."/>
            <person name="Carvalho A."/>
            <person name="Leal C.A."/>
            <person name="Soares S.D.C."/>
            <person name="Figueiredo H.C."/>
            <person name="Silva A."/>
            <person name="Azevedo V.A."/>
        </authorList>
    </citation>
    <scope>NUCLEOTIDE SEQUENCE [LARGE SCALE GENOMIC DNA]</scope>
    <source>
        <strain evidence="7 8">CIP 106629</strain>
    </source>
</reference>
<dbReference type="EMBL" id="JRVJ01000025">
    <property type="protein sequence ID" value="KGM18038.1"/>
    <property type="molecule type" value="Genomic_DNA"/>
</dbReference>
<feature type="transmembrane region" description="Helical" evidence="6">
    <location>
        <begin position="6"/>
        <end position="34"/>
    </location>
</feature>
<feature type="transmembrane region" description="Helical" evidence="6">
    <location>
        <begin position="67"/>
        <end position="85"/>
    </location>
</feature>
<feature type="transmembrane region" description="Helical" evidence="6">
    <location>
        <begin position="230"/>
        <end position="249"/>
    </location>
</feature>
<dbReference type="AlphaFoldDB" id="A0A0A2DFU8"/>
<dbReference type="GO" id="GO:0005886">
    <property type="term" value="C:plasma membrane"/>
    <property type="evidence" value="ECO:0007669"/>
    <property type="project" value="UniProtKB-SubCell"/>
</dbReference>
<feature type="transmembrane region" description="Helical" evidence="6">
    <location>
        <begin position="97"/>
        <end position="117"/>
    </location>
</feature>
<evidence type="ECO:0000313" key="8">
    <source>
        <dbReference type="Proteomes" id="UP000030145"/>
    </source>
</evidence>
<dbReference type="Pfam" id="PF01925">
    <property type="entry name" value="TauE"/>
    <property type="match status" value="1"/>
</dbReference>
<proteinExistence type="inferred from homology"/>
<dbReference type="InterPro" id="IPR051598">
    <property type="entry name" value="TSUP/Inactive_protease-like"/>
</dbReference>
<feature type="transmembrane region" description="Helical" evidence="6">
    <location>
        <begin position="200"/>
        <end position="218"/>
    </location>
</feature>
<keyword evidence="8" id="KW-1185">Reference proteome</keyword>
<dbReference type="GeneID" id="300553248"/>
<dbReference type="Proteomes" id="UP000030145">
    <property type="component" value="Unassembled WGS sequence"/>
</dbReference>
<dbReference type="PANTHER" id="PTHR43701:SF2">
    <property type="entry name" value="MEMBRANE TRANSPORTER PROTEIN YJNA-RELATED"/>
    <property type="match status" value="1"/>
</dbReference>
<accession>A0A0A2DFU8</accession>
<feature type="transmembrane region" description="Helical" evidence="6">
    <location>
        <begin position="41"/>
        <end position="61"/>
    </location>
</feature>
<dbReference type="InterPro" id="IPR002781">
    <property type="entry name" value="TM_pro_TauE-like"/>
</dbReference>
<evidence type="ECO:0000256" key="2">
    <source>
        <dbReference type="ARBA" id="ARBA00009142"/>
    </source>
</evidence>
<sequence length="277" mass="27965">MLLGIAGGLAIGLLMGLLGGGGAILAIPLFVYGLRMEHTQAVVASLAVVAVGAVVGGATHLRQGHVLVPRGVAFGVLGIVGSVAATSVAHRVSGAHFMLYFAALLVLVAVLMLRGVWSSRQGFTDATPRTTTTTSGAGAVATAVGSQAYSYRSTWIPDRPVLFASAAVAVGFLTGFFGVGGGFLIVPALTMALALPMQKAVGTSLLVIFINTVVALVLRGDQILLVDIPTVAPVMAMVIVGVLSGAAFSSKVPARALRAAFGVFLISIAAYVALVEA</sequence>